<gene>
    <name evidence="1" type="ORF">PS417_20300</name>
</gene>
<proteinExistence type="predicted"/>
<organism evidence="1 2">
    <name type="scientific">Pseudomonas simiae</name>
    <dbReference type="NCBI Taxonomy" id="321846"/>
    <lineage>
        <taxon>Bacteria</taxon>
        <taxon>Pseudomonadati</taxon>
        <taxon>Pseudomonadota</taxon>
        <taxon>Gammaproteobacteria</taxon>
        <taxon>Pseudomonadales</taxon>
        <taxon>Pseudomonadaceae</taxon>
        <taxon>Pseudomonas</taxon>
    </lineage>
</organism>
<evidence type="ECO:0000313" key="2">
    <source>
        <dbReference type="Proteomes" id="UP000027308"/>
    </source>
</evidence>
<dbReference type="Proteomes" id="UP000027308">
    <property type="component" value="Chromosome"/>
</dbReference>
<dbReference type="eggNOG" id="ENOG5033RBH">
    <property type="taxonomic scope" value="Bacteria"/>
</dbReference>
<evidence type="ECO:0000313" key="1">
    <source>
        <dbReference type="EMBL" id="AIB37877.1"/>
    </source>
</evidence>
<dbReference type="EMBL" id="CP007637">
    <property type="protein sequence ID" value="AIB37877.1"/>
    <property type="molecule type" value="Genomic_DNA"/>
</dbReference>
<accession>A0A1N7U4M3</accession>
<dbReference type="OrthoDB" id="7018975at2"/>
<protein>
    <submittedName>
        <fullName evidence="1">Uncharacterized protein</fullName>
    </submittedName>
</protein>
<reference evidence="1 2" key="1">
    <citation type="submission" date="2014-05" db="EMBL/GenBank/DDBJ databases">
        <title>Pseudomonas simiae WCS417.</title>
        <authorList>
            <person name="Berendsen R.L."/>
        </authorList>
    </citation>
    <scope>NUCLEOTIDE SEQUENCE [LARGE SCALE GENOMIC DNA]</scope>
    <source>
        <strain evidence="1 2">WCS417</strain>
    </source>
</reference>
<sequence length="236" mass="26920">MRFSYRFADNVVSNHTDMFYCLIIAAHELAHWTNAHTKHLDRDDLDSKAIEMWADFFGTRLLFTAVARCQHLAAIIKRLSTPAFDAEGSDGLLSPYGEALRQVYDRVFVPTGESPRYPSPAERAQICGTGVPSFFHRHFGELYEGRTIFSLIKVLVEPFSDILEIFSGEMDYEAAEELTFRNVEIHLGLKEGRPLITPGIRPEFNLLVGTHYLEQSESKAHREALKEKIRSWGVEI</sequence>
<name>A0A1N7U4M3_9PSED</name>
<dbReference type="AlphaFoldDB" id="A0A1N7U4M3"/>